<proteinExistence type="predicted"/>
<protein>
    <submittedName>
        <fullName evidence="2">Uncharacterized protein</fullName>
    </submittedName>
</protein>
<reference evidence="2" key="1">
    <citation type="submission" date="2021-01" db="EMBL/GenBank/DDBJ databases">
        <authorList>
            <person name="Corre E."/>
            <person name="Pelletier E."/>
            <person name="Niang G."/>
            <person name="Scheremetjew M."/>
            <person name="Finn R."/>
            <person name="Kale V."/>
            <person name="Holt S."/>
            <person name="Cochrane G."/>
            <person name="Meng A."/>
            <person name="Brown T."/>
            <person name="Cohen L."/>
        </authorList>
    </citation>
    <scope>NUCLEOTIDE SEQUENCE</scope>
    <source>
        <strain evidence="2">Isolate 1302-5</strain>
    </source>
</reference>
<feature type="region of interest" description="Disordered" evidence="1">
    <location>
        <begin position="29"/>
        <end position="53"/>
    </location>
</feature>
<name>A0A7S4N647_9STRA</name>
<evidence type="ECO:0000313" key="2">
    <source>
        <dbReference type="EMBL" id="CAE2266953.1"/>
    </source>
</evidence>
<evidence type="ECO:0000256" key="1">
    <source>
        <dbReference type="SAM" id="MobiDB-lite"/>
    </source>
</evidence>
<dbReference type="EMBL" id="HBKQ01042790">
    <property type="protein sequence ID" value="CAE2266953.1"/>
    <property type="molecule type" value="Transcribed_RNA"/>
</dbReference>
<feature type="compositionally biased region" description="Low complexity" evidence="1">
    <location>
        <begin position="38"/>
        <end position="53"/>
    </location>
</feature>
<dbReference type="AlphaFoldDB" id="A0A7S4N647"/>
<sequence length="208" mass="22611">MFLRRAALRVGRQYGLVARIHRPDSSLIAGRRSDIPARSESSSSSPPPANGSAFAHYTLNVDGALMKDSEGRPFSDILADDVSVIQGIGPNARSAMEALGIRTVEDLATYNYFLISRSIATLAETEKAEPGGRPEASEMNVDRAVDKPYRAKTFSEITDAPVAALYGLSEEKGAMMAETMGVKTVGDLAKLKYCRWAESIFLLSKYEK</sequence>
<organism evidence="2">
    <name type="scientific">Odontella aurita</name>
    <dbReference type="NCBI Taxonomy" id="265563"/>
    <lineage>
        <taxon>Eukaryota</taxon>
        <taxon>Sar</taxon>
        <taxon>Stramenopiles</taxon>
        <taxon>Ochrophyta</taxon>
        <taxon>Bacillariophyta</taxon>
        <taxon>Mediophyceae</taxon>
        <taxon>Biddulphiophycidae</taxon>
        <taxon>Eupodiscales</taxon>
        <taxon>Odontellaceae</taxon>
        <taxon>Odontella</taxon>
    </lineage>
</organism>
<gene>
    <name evidence="2" type="ORF">OAUR00152_LOCUS29454</name>
</gene>
<accession>A0A7S4N647</accession>